<sequence>MDTHLIKQAFDNTGYYNLYEQFHYQIDITGLFDTVEQPLIIEHFLECYSFDPEQHLFFDEFAFHFRTFHYTSLKRELQSFYNAKYLY</sequence>
<dbReference type="Proteomes" id="UP000283095">
    <property type="component" value="Chromosome"/>
</dbReference>
<gene>
    <name evidence="1" type="ORF">BAOM_3161</name>
</gene>
<dbReference type="KEGG" id="pasa:BAOM_3161"/>
<name>A0A3Q9RNS8_9BACI</name>
<dbReference type="AlphaFoldDB" id="A0A3Q9RNS8"/>
<dbReference type="EMBL" id="CP026095">
    <property type="protein sequence ID" value="AZV43770.1"/>
    <property type="molecule type" value="Genomic_DNA"/>
</dbReference>
<evidence type="ECO:0000313" key="1">
    <source>
        <dbReference type="EMBL" id="AZV43770.1"/>
    </source>
</evidence>
<proteinExistence type="predicted"/>
<dbReference type="RefSeq" id="WP_127760883.1">
    <property type="nucleotide sequence ID" value="NZ_CP026095.1"/>
</dbReference>
<protein>
    <submittedName>
        <fullName evidence="1">Uncharacterized protein</fullName>
    </submittedName>
</protein>
<reference evidence="1 2" key="1">
    <citation type="submission" date="2018-01" db="EMBL/GenBank/DDBJ databases">
        <title>Bacillus asahii Genome sequencing and assembly.</title>
        <authorList>
            <person name="Jiang H."/>
            <person name="Feng Y."/>
            <person name="Zhao F."/>
            <person name="Lin X."/>
        </authorList>
    </citation>
    <scope>NUCLEOTIDE SEQUENCE [LARGE SCALE GENOMIC DNA]</scope>
    <source>
        <strain evidence="1 2">OM18</strain>
    </source>
</reference>
<accession>A0A3Q9RNS8</accession>
<dbReference type="OrthoDB" id="2893765at2"/>
<evidence type="ECO:0000313" key="2">
    <source>
        <dbReference type="Proteomes" id="UP000283095"/>
    </source>
</evidence>
<organism evidence="1 2">
    <name type="scientific">Peribacillus asahii</name>
    <dbReference type="NCBI Taxonomy" id="228899"/>
    <lineage>
        <taxon>Bacteria</taxon>
        <taxon>Bacillati</taxon>
        <taxon>Bacillota</taxon>
        <taxon>Bacilli</taxon>
        <taxon>Bacillales</taxon>
        <taxon>Bacillaceae</taxon>
        <taxon>Peribacillus</taxon>
    </lineage>
</organism>